<dbReference type="RefSeq" id="WP_245883725.1">
    <property type="nucleotide sequence ID" value="NZ_PVTT01000001.1"/>
</dbReference>
<protein>
    <submittedName>
        <fullName evidence="1">Lambda family phage tail tape measure protein</fullName>
    </submittedName>
</protein>
<dbReference type="EMBL" id="PVTT01000001">
    <property type="protein sequence ID" value="PRY95362.1"/>
    <property type="molecule type" value="Genomic_DNA"/>
</dbReference>
<evidence type="ECO:0000313" key="1">
    <source>
        <dbReference type="EMBL" id="PRY95362.1"/>
    </source>
</evidence>
<dbReference type="AlphaFoldDB" id="A0A2T0X8T9"/>
<organism evidence="1 2">
    <name type="scientific">Hasllibacter halocynthiae</name>
    <dbReference type="NCBI Taxonomy" id="595589"/>
    <lineage>
        <taxon>Bacteria</taxon>
        <taxon>Pseudomonadati</taxon>
        <taxon>Pseudomonadota</taxon>
        <taxon>Alphaproteobacteria</taxon>
        <taxon>Rhodobacterales</taxon>
        <taxon>Roseobacteraceae</taxon>
        <taxon>Hasllibacter</taxon>
    </lineage>
</organism>
<evidence type="ECO:0000313" key="2">
    <source>
        <dbReference type="Proteomes" id="UP000238801"/>
    </source>
</evidence>
<dbReference type="Proteomes" id="UP000238801">
    <property type="component" value="Unassembled WGS sequence"/>
</dbReference>
<name>A0A2T0X8T9_9RHOB</name>
<proteinExistence type="predicted"/>
<sequence length="194" mass="19124">MDDLEDALDGAGAMTAEFARHLEGLRGALAGAGEGSDALSRSMSRSLRGAFDEVAFSGGSLREALRGVARSMADTVYAGAMKPVTDHFGGMLSDAVGGLVGGLVPFAKGGVVGGPVAFPMRGGAGLMGEAGPEAILPLARGADGSLGVRAGGGGGGPAHVTVNVSTPDAGSFLKSRSQVAAAMQRAARQGRRNG</sequence>
<reference evidence="1 2" key="1">
    <citation type="submission" date="2018-03" db="EMBL/GenBank/DDBJ databases">
        <title>Genomic Encyclopedia of Archaeal and Bacterial Type Strains, Phase II (KMG-II): from individual species to whole genera.</title>
        <authorList>
            <person name="Goeker M."/>
        </authorList>
    </citation>
    <scope>NUCLEOTIDE SEQUENCE [LARGE SCALE GENOMIC DNA]</scope>
    <source>
        <strain evidence="1 2">DSM 29318</strain>
    </source>
</reference>
<accession>A0A2T0X8T9</accession>
<gene>
    <name evidence="1" type="ORF">BCF33_0980</name>
</gene>
<keyword evidence="2" id="KW-1185">Reference proteome</keyword>
<comment type="caution">
    <text evidence="1">The sequence shown here is derived from an EMBL/GenBank/DDBJ whole genome shotgun (WGS) entry which is preliminary data.</text>
</comment>